<evidence type="ECO:0000259" key="10">
    <source>
        <dbReference type="SMART" id="SM01027"/>
    </source>
</evidence>
<dbReference type="GO" id="GO:0016787">
    <property type="term" value="F:hydrolase activity"/>
    <property type="evidence" value="ECO:0007669"/>
    <property type="project" value="UniProtKB-KW"/>
</dbReference>
<keyword evidence="12" id="KW-1185">Reference proteome</keyword>
<evidence type="ECO:0000313" key="11">
    <source>
        <dbReference type="EMBL" id="KAK2197469.1"/>
    </source>
</evidence>
<keyword evidence="6" id="KW-0479">Metal-binding</keyword>
<comment type="caution">
    <text evidence="11">The sequence shown here is derived from an EMBL/GenBank/DDBJ whole genome shotgun (WGS) entry which is preliminary data.</text>
</comment>
<dbReference type="PANTHER" id="PTHR11203">
    <property type="entry name" value="CLEAVAGE AND POLYADENYLATION SPECIFICITY FACTOR FAMILY MEMBER"/>
    <property type="match status" value="1"/>
</dbReference>
<dbReference type="InterPro" id="IPR050698">
    <property type="entry name" value="MBL"/>
</dbReference>
<evidence type="ECO:0000256" key="2">
    <source>
        <dbReference type="ARBA" id="ARBA00004123"/>
    </source>
</evidence>
<feature type="domain" description="Beta-Casp" evidence="10">
    <location>
        <begin position="27"/>
        <end position="144"/>
    </location>
</feature>
<reference evidence="11" key="1">
    <citation type="journal article" date="2023" name="Nat. Microbiol.">
        <title>Babesia duncani multi-omics identifies virulence factors and drug targets.</title>
        <authorList>
            <person name="Singh P."/>
            <person name="Lonardi S."/>
            <person name="Liang Q."/>
            <person name="Vydyam P."/>
            <person name="Khabirova E."/>
            <person name="Fang T."/>
            <person name="Gihaz S."/>
            <person name="Thekkiniath J."/>
            <person name="Munshi M."/>
            <person name="Abel S."/>
            <person name="Ciampossin L."/>
            <person name="Batugedara G."/>
            <person name="Gupta M."/>
            <person name="Lu X.M."/>
            <person name="Lenz T."/>
            <person name="Chakravarty S."/>
            <person name="Cornillot E."/>
            <person name="Hu Y."/>
            <person name="Ma W."/>
            <person name="Gonzalez L.M."/>
            <person name="Sanchez S."/>
            <person name="Estrada K."/>
            <person name="Sanchez-Flores A."/>
            <person name="Montero E."/>
            <person name="Harb O.S."/>
            <person name="Le Roch K.G."/>
            <person name="Mamoun C.B."/>
        </authorList>
    </citation>
    <scope>NUCLEOTIDE SEQUENCE</scope>
    <source>
        <strain evidence="11">WA1</strain>
    </source>
</reference>
<evidence type="ECO:0000256" key="8">
    <source>
        <dbReference type="ARBA" id="ARBA00022833"/>
    </source>
</evidence>
<accession>A0AAD9UQ11</accession>
<keyword evidence="5" id="KW-0963">Cytoplasm</keyword>
<evidence type="ECO:0000256" key="3">
    <source>
        <dbReference type="ARBA" id="ARBA00004496"/>
    </source>
</evidence>
<dbReference type="GO" id="GO:0016180">
    <property type="term" value="P:snRNA processing"/>
    <property type="evidence" value="ECO:0007669"/>
    <property type="project" value="TreeGrafter"/>
</dbReference>
<dbReference type="InterPro" id="IPR022712">
    <property type="entry name" value="Beta_Casp"/>
</dbReference>
<dbReference type="GO" id="GO:0005634">
    <property type="term" value="C:nucleus"/>
    <property type="evidence" value="ECO:0007669"/>
    <property type="project" value="UniProtKB-SubCell"/>
</dbReference>
<comment type="subcellular location">
    <subcellularLocation>
        <location evidence="3">Cytoplasm</location>
    </subcellularLocation>
    <subcellularLocation>
        <location evidence="2">Nucleus</location>
    </subcellularLocation>
</comment>
<dbReference type="Pfam" id="PF07521">
    <property type="entry name" value="RMMBL"/>
    <property type="match status" value="1"/>
</dbReference>
<sequence length="234" mass="26122">MELCTTVHDCLLAGGKVLIPVFAVGRAQELAIILDNYWTKLSLTWPIYFAGGLSERATNYYKLHSAWTHQENVPRNCDNPFSLSHICPFDHSYLNDSRPMVLFATPGMVHAGLSLRVCKMWAPNPKNLIVIPGYSVQGTVGNKLIAGEKQIQSPLGPIHVKCKVRYLSFSAHADSAGIMKLIKHVKPKQVILVHGEYEGMKKFAKHVQAQFGIQVRFCKAFFKSRSITPEMAKA</sequence>
<organism evidence="11 12">
    <name type="scientific">Babesia duncani</name>
    <dbReference type="NCBI Taxonomy" id="323732"/>
    <lineage>
        <taxon>Eukaryota</taxon>
        <taxon>Sar</taxon>
        <taxon>Alveolata</taxon>
        <taxon>Apicomplexa</taxon>
        <taxon>Aconoidasida</taxon>
        <taxon>Piroplasmida</taxon>
        <taxon>Babesiidae</taxon>
        <taxon>Babesia</taxon>
    </lineage>
</organism>
<dbReference type="PANTHER" id="PTHR11203:SF37">
    <property type="entry name" value="INTEGRATOR COMPLEX SUBUNIT 11"/>
    <property type="match status" value="1"/>
</dbReference>
<proteinExistence type="inferred from homology"/>
<comment type="similarity">
    <text evidence="4">Belongs to the metallo-beta-lactamase superfamily. RNA-metabolizing metallo-beta-lactamase-like family. INTS11 subfamily.</text>
</comment>
<dbReference type="Pfam" id="PF10996">
    <property type="entry name" value="Beta-Casp"/>
    <property type="match status" value="1"/>
</dbReference>
<evidence type="ECO:0000256" key="6">
    <source>
        <dbReference type="ARBA" id="ARBA00022723"/>
    </source>
</evidence>
<evidence type="ECO:0000256" key="1">
    <source>
        <dbReference type="ARBA" id="ARBA00001947"/>
    </source>
</evidence>
<dbReference type="GO" id="GO:0004521">
    <property type="term" value="F:RNA endonuclease activity"/>
    <property type="evidence" value="ECO:0007669"/>
    <property type="project" value="TreeGrafter"/>
</dbReference>
<dbReference type="InterPro" id="IPR036866">
    <property type="entry name" value="RibonucZ/Hydroxyglut_hydro"/>
</dbReference>
<dbReference type="SUPFAM" id="SSF56281">
    <property type="entry name" value="Metallo-hydrolase/oxidoreductase"/>
    <property type="match status" value="1"/>
</dbReference>
<comment type="cofactor">
    <cofactor evidence="1">
        <name>Zn(2+)</name>
        <dbReference type="ChEBI" id="CHEBI:29105"/>
    </cofactor>
</comment>
<keyword evidence="9" id="KW-0539">Nucleus</keyword>
<dbReference type="SMART" id="SM01027">
    <property type="entry name" value="Beta-Casp"/>
    <property type="match status" value="1"/>
</dbReference>
<dbReference type="RefSeq" id="XP_067804311.1">
    <property type="nucleotide sequence ID" value="XM_067945520.1"/>
</dbReference>
<dbReference type="GO" id="GO:0046872">
    <property type="term" value="F:metal ion binding"/>
    <property type="evidence" value="ECO:0007669"/>
    <property type="project" value="UniProtKB-KW"/>
</dbReference>
<evidence type="ECO:0000256" key="4">
    <source>
        <dbReference type="ARBA" id="ARBA00007093"/>
    </source>
</evidence>
<dbReference type="EMBL" id="JALLKP010000001">
    <property type="protein sequence ID" value="KAK2197469.1"/>
    <property type="molecule type" value="Genomic_DNA"/>
</dbReference>
<dbReference type="Gene3D" id="3.40.50.10890">
    <property type="match status" value="1"/>
</dbReference>
<keyword evidence="8" id="KW-0862">Zinc</keyword>
<dbReference type="KEGG" id="bdw:94334767"/>
<dbReference type="AlphaFoldDB" id="A0AAD9UQ11"/>
<dbReference type="GeneID" id="94334767"/>
<dbReference type="GO" id="GO:0005737">
    <property type="term" value="C:cytoplasm"/>
    <property type="evidence" value="ECO:0007669"/>
    <property type="project" value="UniProtKB-SubCell"/>
</dbReference>
<dbReference type="Proteomes" id="UP001214638">
    <property type="component" value="Unassembled WGS sequence"/>
</dbReference>
<protein>
    <submittedName>
        <fullName evidence="11">Bifunctional Beta-Casp domain/Ribonuclease Z-Hydroxyacylglutathione hydrolase-like/Zn-dependent metallo-hydrolase</fullName>
    </submittedName>
</protein>
<evidence type="ECO:0000313" key="12">
    <source>
        <dbReference type="Proteomes" id="UP001214638"/>
    </source>
</evidence>
<dbReference type="FunFam" id="3.40.50.10890:FF:000002">
    <property type="entry name" value="Integrator complex subunit 11"/>
    <property type="match status" value="1"/>
</dbReference>
<evidence type="ECO:0000256" key="7">
    <source>
        <dbReference type="ARBA" id="ARBA00022801"/>
    </source>
</evidence>
<evidence type="ECO:0000256" key="5">
    <source>
        <dbReference type="ARBA" id="ARBA00022490"/>
    </source>
</evidence>
<name>A0AAD9UQ11_9APIC</name>
<dbReference type="InterPro" id="IPR011108">
    <property type="entry name" value="RMMBL"/>
</dbReference>
<gene>
    <name evidence="11" type="ORF">BdWA1_000469</name>
</gene>
<evidence type="ECO:0000256" key="9">
    <source>
        <dbReference type="ARBA" id="ARBA00023242"/>
    </source>
</evidence>
<keyword evidence="7 11" id="KW-0378">Hydrolase</keyword>